<accession>A0A9D4FZD2</accession>
<sequence length="97" mass="11429">MNNVRRLRNTKFSIDFDFPRGIQEARGRLWPRYKQLKVQNPRSKVRIVYPAKLMHDGNLIQDELPEWGKYIGANWLLKIGEVGRMKVPHTRGTDSPQ</sequence>
<protein>
    <submittedName>
        <fullName evidence="1">Uncharacterized protein</fullName>
    </submittedName>
</protein>
<keyword evidence="2" id="KW-1185">Reference proteome</keyword>
<organism evidence="1 2">
    <name type="scientific">Dreissena polymorpha</name>
    <name type="common">Zebra mussel</name>
    <name type="synonym">Mytilus polymorpha</name>
    <dbReference type="NCBI Taxonomy" id="45954"/>
    <lineage>
        <taxon>Eukaryota</taxon>
        <taxon>Metazoa</taxon>
        <taxon>Spiralia</taxon>
        <taxon>Lophotrochozoa</taxon>
        <taxon>Mollusca</taxon>
        <taxon>Bivalvia</taxon>
        <taxon>Autobranchia</taxon>
        <taxon>Heteroconchia</taxon>
        <taxon>Euheterodonta</taxon>
        <taxon>Imparidentia</taxon>
        <taxon>Neoheterodontei</taxon>
        <taxon>Myida</taxon>
        <taxon>Dreissenoidea</taxon>
        <taxon>Dreissenidae</taxon>
        <taxon>Dreissena</taxon>
    </lineage>
</organism>
<comment type="caution">
    <text evidence="1">The sequence shown here is derived from an EMBL/GenBank/DDBJ whole genome shotgun (WGS) entry which is preliminary data.</text>
</comment>
<evidence type="ECO:0000313" key="1">
    <source>
        <dbReference type="EMBL" id="KAH3807850.1"/>
    </source>
</evidence>
<dbReference type="Proteomes" id="UP000828390">
    <property type="component" value="Unassembled WGS sequence"/>
</dbReference>
<dbReference type="EMBL" id="JAIWYP010000006">
    <property type="protein sequence ID" value="KAH3807850.1"/>
    <property type="molecule type" value="Genomic_DNA"/>
</dbReference>
<name>A0A9D4FZD2_DREPO</name>
<proteinExistence type="predicted"/>
<dbReference type="AlphaFoldDB" id="A0A9D4FZD2"/>
<gene>
    <name evidence="1" type="ORF">DPMN_136197</name>
</gene>
<evidence type="ECO:0000313" key="2">
    <source>
        <dbReference type="Proteomes" id="UP000828390"/>
    </source>
</evidence>
<reference evidence="1" key="1">
    <citation type="journal article" date="2019" name="bioRxiv">
        <title>The Genome of the Zebra Mussel, Dreissena polymorpha: A Resource for Invasive Species Research.</title>
        <authorList>
            <person name="McCartney M.A."/>
            <person name="Auch B."/>
            <person name="Kono T."/>
            <person name="Mallez S."/>
            <person name="Zhang Y."/>
            <person name="Obille A."/>
            <person name="Becker A."/>
            <person name="Abrahante J.E."/>
            <person name="Garbe J."/>
            <person name="Badalamenti J.P."/>
            <person name="Herman A."/>
            <person name="Mangelson H."/>
            <person name="Liachko I."/>
            <person name="Sullivan S."/>
            <person name="Sone E.D."/>
            <person name="Koren S."/>
            <person name="Silverstein K.A.T."/>
            <person name="Beckman K.B."/>
            <person name="Gohl D.M."/>
        </authorList>
    </citation>
    <scope>NUCLEOTIDE SEQUENCE</scope>
    <source>
        <strain evidence="1">Duluth1</strain>
        <tissue evidence="1">Whole animal</tissue>
    </source>
</reference>
<reference evidence="1" key="2">
    <citation type="submission" date="2020-11" db="EMBL/GenBank/DDBJ databases">
        <authorList>
            <person name="McCartney M.A."/>
            <person name="Auch B."/>
            <person name="Kono T."/>
            <person name="Mallez S."/>
            <person name="Becker A."/>
            <person name="Gohl D.M."/>
            <person name="Silverstein K.A.T."/>
            <person name="Koren S."/>
            <person name="Bechman K.B."/>
            <person name="Herman A."/>
            <person name="Abrahante J.E."/>
            <person name="Garbe J."/>
        </authorList>
    </citation>
    <scope>NUCLEOTIDE SEQUENCE</scope>
    <source>
        <strain evidence="1">Duluth1</strain>
        <tissue evidence="1">Whole animal</tissue>
    </source>
</reference>